<evidence type="ECO:0000313" key="1">
    <source>
        <dbReference type="EMBL" id="JAD36981.1"/>
    </source>
</evidence>
<reference evidence="1" key="1">
    <citation type="submission" date="2014-09" db="EMBL/GenBank/DDBJ databases">
        <authorList>
            <person name="Magalhaes I.L.F."/>
            <person name="Oliveira U."/>
            <person name="Santos F.R."/>
            <person name="Vidigal T.H.D.A."/>
            <person name="Brescovit A.D."/>
            <person name="Santos A.J."/>
        </authorList>
    </citation>
    <scope>NUCLEOTIDE SEQUENCE</scope>
    <source>
        <tissue evidence="1">Shoot tissue taken approximately 20 cm above the soil surface</tissue>
    </source>
</reference>
<protein>
    <submittedName>
        <fullName evidence="1">Uncharacterized protein</fullName>
    </submittedName>
</protein>
<dbReference type="AlphaFoldDB" id="A0A0A8ZDU8"/>
<dbReference type="EMBL" id="GBRH01260914">
    <property type="protein sequence ID" value="JAD36981.1"/>
    <property type="molecule type" value="Transcribed_RNA"/>
</dbReference>
<reference evidence="1" key="2">
    <citation type="journal article" date="2015" name="Data Brief">
        <title>Shoot transcriptome of the giant reed, Arundo donax.</title>
        <authorList>
            <person name="Barrero R.A."/>
            <person name="Guerrero F.D."/>
            <person name="Moolhuijzen P."/>
            <person name="Goolsby J.A."/>
            <person name="Tidwell J."/>
            <person name="Bellgard S.E."/>
            <person name="Bellgard M.I."/>
        </authorList>
    </citation>
    <scope>NUCLEOTIDE SEQUENCE</scope>
    <source>
        <tissue evidence="1">Shoot tissue taken approximately 20 cm above the soil surface</tissue>
    </source>
</reference>
<accession>A0A0A8ZDU8</accession>
<proteinExistence type="predicted"/>
<name>A0A0A8ZDU8_ARUDO</name>
<sequence>MSHILDNQSADEKTQMQTNKTNQLSSISLFADNNVEYFILRVNFTKVQIVW</sequence>
<organism evidence="1">
    <name type="scientific">Arundo donax</name>
    <name type="common">Giant reed</name>
    <name type="synonym">Donax arundinaceus</name>
    <dbReference type="NCBI Taxonomy" id="35708"/>
    <lineage>
        <taxon>Eukaryota</taxon>
        <taxon>Viridiplantae</taxon>
        <taxon>Streptophyta</taxon>
        <taxon>Embryophyta</taxon>
        <taxon>Tracheophyta</taxon>
        <taxon>Spermatophyta</taxon>
        <taxon>Magnoliopsida</taxon>
        <taxon>Liliopsida</taxon>
        <taxon>Poales</taxon>
        <taxon>Poaceae</taxon>
        <taxon>PACMAD clade</taxon>
        <taxon>Arundinoideae</taxon>
        <taxon>Arundineae</taxon>
        <taxon>Arundo</taxon>
    </lineage>
</organism>